<accession>A0A399D1M6</accession>
<evidence type="ECO:0000313" key="2">
    <source>
        <dbReference type="Proteomes" id="UP000266441"/>
    </source>
</evidence>
<protein>
    <submittedName>
        <fullName evidence="1">Uncharacterized protein</fullName>
    </submittedName>
</protein>
<name>A0A399D1M6_9BACT</name>
<keyword evidence="2" id="KW-1185">Reference proteome</keyword>
<dbReference type="Proteomes" id="UP000266441">
    <property type="component" value="Unassembled WGS sequence"/>
</dbReference>
<organism evidence="1 2">
    <name type="scientific">Mariniphaga sediminis</name>
    <dbReference type="NCBI Taxonomy" id="1628158"/>
    <lineage>
        <taxon>Bacteria</taxon>
        <taxon>Pseudomonadati</taxon>
        <taxon>Bacteroidota</taxon>
        <taxon>Bacteroidia</taxon>
        <taxon>Marinilabiliales</taxon>
        <taxon>Prolixibacteraceae</taxon>
        <taxon>Mariniphaga</taxon>
    </lineage>
</organism>
<reference evidence="1 2" key="1">
    <citation type="journal article" date="2015" name="Int. J. Syst. Evol. Microbiol.">
        <title>Mariniphaga sediminis sp. nov., isolated from coastal sediment.</title>
        <authorList>
            <person name="Wang F.Q."/>
            <person name="Shen Q.Y."/>
            <person name="Chen G.J."/>
            <person name="Du Z.J."/>
        </authorList>
    </citation>
    <scope>NUCLEOTIDE SEQUENCE [LARGE SCALE GENOMIC DNA]</scope>
    <source>
        <strain evidence="1 2">SY21</strain>
    </source>
</reference>
<dbReference type="OrthoDB" id="1122076at2"/>
<comment type="caution">
    <text evidence="1">The sequence shown here is derived from an EMBL/GenBank/DDBJ whole genome shotgun (WGS) entry which is preliminary data.</text>
</comment>
<dbReference type="AlphaFoldDB" id="A0A399D1M6"/>
<gene>
    <name evidence="1" type="ORF">D1164_06410</name>
</gene>
<dbReference type="RefSeq" id="WP_119349131.1">
    <property type="nucleotide sequence ID" value="NZ_JBFHKJ010000051.1"/>
</dbReference>
<evidence type="ECO:0000313" key="1">
    <source>
        <dbReference type="EMBL" id="RIH65895.1"/>
    </source>
</evidence>
<dbReference type="EMBL" id="QWET01000004">
    <property type="protein sequence ID" value="RIH65895.1"/>
    <property type="molecule type" value="Genomic_DNA"/>
</dbReference>
<proteinExistence type="predicted"/>
<sequence length="105" mass="12378">MADSLQKNDQEKLFDELIAVKLLYKTKERKWKQLAAENPDYQRIKNEMQALRKRISGIEKCISKYGESFFDVYDSELIKPLSESDILVLRDEIKDVRYSLEAMGK</sequence>